<keyword evidence="2 10" id="KW-0597">Phosphoprotein</keyword>
<dbReference type="GO" id="GO:0022900">
    <property type="term" value="P:electron transport chain"/>
    <property type="evidence" value="ECO:0007669"/>
    <property type="project" value="UniProtKB-UniRule"/>
</dbReference>
<name>A0A0H3G7P8_ZYMMA</name>
<keyword evidence="9 10" id="KW-0472">Membrane</keyword>
<dbReference type="EC" id="7.-.-.-" evidence="10"/>
<feature type="transmembrane region" description="Helical" evidence="10">
    <location>
        <begin position="213"/>
        <end position="231"/>
    </location>
</feature>
<gene>
    <name evidence="10" type="primary">rnfD</name>
    <name evidence="11" type="ordered locus">Zmob_1344</name>
</gene>
<dbReference type="NCBIfam" id="TIGR01946">
    <property type="entry name" value="rnfD"/>
    <property type="match status" value="1"/>
</dbReference>
<dbReference type="Proteomes" id="UP000001494">
    <property type="component" value="Chromosome"/>
</dbReference>
<dbReference type="InterPro" id="IPR004338">
    <property type="entry name" value="NqrB/RnfD"/>
</dbReference>
<feature type="transmembrane region" description="Helical" evidence="10">
    <location>
        <begin position="238"/>
        <end position="258"/>
    </location>
</feature>
<comment type="similarity">
    <text evidence="10">Belongs to the NqrB/RnfD family.</text>
</comment>
<feature type="transmembrane region" description="Helical" evidence="10">
    <location>
        <begin position="45"/>
        <end position="66"/>
    </location>
</feature>
<dbReference type="InterPro" id="IPR011303">
    <property type="entry name" value="RnfD_bac"/>
</dbReference>
<dbReference type="GO" id="GO:0005886">
    <property type="term" value="C:plasma membrane"/>
    <property type="evidence" value="ECO:0007669"/>
    <property type="project" value="UniProtKB-SubCell"/>
</dbReference>
<reference evidence="11 12" key="1">
    <citation type="journal article" date="2011" name="J. Bacteriol.">
        <title>Genome sequence of the ethanol-producing Zymomonas mobilis subsp. mobilis lectotype strain ATCC 10988.</title>
        <authorList>
            <person name="Pappas K.M."/>
            <person name="Kouvelis V.N."/>
            <person name="Saunders E."/>
            <person name="Brettin T.S."/>
            <person name="Bruce D."/>
            <person name="Detter C."/>
            <person name="Balakireva M."/>
            <person name="Han C.S."/>
            <person name="Savvakis G."/>
            <person name="Kyrpides N.C."/>
            <person name="Typas M.A."/>
        </authorList>
    </citation>
    <scope>NUCLEOTIDE SEQUENCE [LARGE SCALE GENOMIC DNA]</scope>
    <source>
        <strain evidence="12">ATCC 10988 / DSM 424 / CCUG 17860 / LMG 404 / NCIMB 8938 / NRRL B-806 / ZM1</strain>
    </source>
</reference>
<keyword evidence="8 10" id="KW-1133">Transmembrane helix</keyword>
<keyword evidence="7 10" id="KW-0249">Electron transport</keyword>
<keyword evidence="6 10" id="KW-1278">Translocase</keyword>
<dbReference type="PANTHER" id="PTHR30578:SF0">
    <property type="entry name" value="ION-TRANSLOCATING OXIDOREDUCTASE COMPLEX SUBUNIT D"/>
    <property type="match status" value="1"/>
</dbReference>
<comment type="subcellular location">
    <subcellularLocation>
        <location evidence="10">Cell inner membrane</location>
        <topology evidence="10">Multi-pass membrane protein</topology>
    </subcellularLocation>
</comment>
<proteinExistence type="inferred from homology"/>
<dbReference type="Pfam" id="PF03116">
    <property type="entry name" value="NQR2_RnfD_RnfE"/>
    <property type="match status" value="1"/>
</dbReference>
<evidence type="ECO:0000256" key="8">
    <source>
        <dbReference type="ARBA" id="ARBA00022989"/>
    </source>
</evidence>
<evidence type="ECO:0000256" key="5">
    <source>
        <dbReference type="ARBA" id="ARBA00022692"/>
    </source>
</evidence>
<dbReference type="AlphaFoldDB" id="A0A0H3G7P8"/>
<comment type="subunit">
    <text evidence="10">The complex is composed of six subunits: RnfA, RnfB, RnfC, RnfD, RnfE and RnfG.</text>
</comment>
<dbReference type="RefSeq" id="WP_011241544.1">
    <property type="nucleotide sequence ID" value="NC_017262.1"/>
</dbReference>
<evidence type="ECO:0000256" key="4">
    <source>
        <dbReference type="ARBA" id="ARBA00022643"/>
    </source>
</evidence>
<evidence type="ECO:0000256" key="3">
    <source>
        <dbReference type="ARBA" id="ARBA00022630"/>
    </source>
</evidence>
<feature type="transmembrane region" description="Helical" evidence="10">
    <location>
        <begin position="96"/>
        <end position="114"/>
    </location>
</feature>
<dbReference type="OrthoDB" id="9776359at2"/>
<dbReference type="EMBL" id="CP002850">
    <property type="protein sequence ID" value="AEH63166.1"/>
    <property type="molecule type" value="Genomic_DNA"/>
</dbReference>
<comment type="caution">
    <text evidence="10">Lacks conserved residue(s) required for the propagation of feature annotation.</text>
</comment>
<evidence type="ECO:0000256" key="2">
    <source>
        <dbReference type="ARBA" id="ARBA00022553"/>
    </source>
</evidence>
<organism evidence="11 12">
    <name type="scientific">Zymomonas mobilis subsp. mobilis (strain ATCC 10988 / DSM 424 / LMG 404 / NCIMB 8938 / NRRL B-806 / ZM1)</name>
    <dbReference type="NCBI Taxonomy" id="555217"/>
    <lineage>
        <taxon>Bacteria</taxon>
        <taxon>Pseudomonadati</taxon>
        <taxon>Pseudomonadota</taxon>
        <taxon>Alphaproteobacteria</taxon>
        <taxon>Sphingomonadales</taxon>
        <taxon>Zymomonadaceae</taxon>
        <taxon>Zymomonas</taxon>
    </lineage>
</organism>
<dbReference type="HOGENOM" id="CLU_042020_1_0_5"/>
<dbReference type="HAMAP" id="MF_00462">
    <property type="entry name" value="RsxD_RnfD"/>
    <property type="match status" value="1"/>
</dbReference>
<dbReference type="PANTHER" id="PTHR30578">
    <property type="entry name" value="ELECTRON TRANSPORT COMPLEX PROTEIN RNFD"/>
    <property type="match status" value="1"/>
</dbReference>
<comment type="cofactor">
    <cofactor evidence="10">
        <name>FMN</name>
        <dbReference type="ChEBI" id="CHEBI:58210"/>
    </cofactor>
</comment>
<keyword evidence="4 10" id="KW-0288">FMN</keyword>
<evidence type="ECO:0000256" key="7">
    <source>
        <dbReference type="ARBA" id="ARBA00022982"/>
    </source>
</evidence>
<comment type="function">
    <text evidence="10">Part of a membrane-bound complex that couples electron transfer with translocation of ions across the membrane.</text>
</comment>
<evidence type="ECO:0000256" key="6">
    <source>
        <dbReference type="ARBA" id="ARBA00022967"/>
    </source>
</evidence>
<keyword evidence="5 10" id="KW-0812">Transmembrane</keyword>
<protein>
    <recommendedName>
        <fullName evidence="10">Ion-translocating oxidoreductase complex subunit D</fullName>
        <ecNumber evidence="10">7.-.-.-</ecNumber>
    </recommendedName>
    <alternativeName>
        <fullName evidence="10">Rnf electron transport complex subunit D</fullName>
    </alternativeName>
</protein>
<evidence type="ECO:0000256" key="10">
    <source>
        <dbReference type="HAMAP-Rule" id="MF_00462"/>
    </source>
</evidence>
<evidence type="ECO:0000313" key="11">
    <source>
        <dbReference type="EMBL" id="AEH63166.1"/>
    </source>
</evidence>
<dbReference type="GeneID" id="79904877"/>
<evidence type="ECO:0000256" key="1">
    <source>
        <dbReference type="ARBA" id="ARBA00022448"/>
    </source>
</evidence>
<sequence>MSGSIAISGPFTHADNSVSRTMQTVMLALVPATLFDLWLFGWPAIFLFGLTILFCLLIEAGCLMLAKRPVLPALKDGSAILSGWLIAMSLPPWAPWWIALLGAIFAIALAKQVFGGLGQNLFNPAMVARVALLISFPLQMTQFAAPHPLLTAHAPDILTGLKITLGCEGNLDSLSAASALGHIKTELTRGIPVTRTVQTLPGLKDMLLGIKPGSMGETSAIFILLGGLFLMWRRIISWHIPVSMLLTLFLLGSLFSAINPARFASGLIELLSGASMLGAFFIATDYVTSPVSKKGQVIFGFGVGFLTWIIRSFAGYPEGVAFAVLLMNATTPIIDHYSRPRVFGRTRQGQPVAFGDKK</sequence>
<dbReference type="GO" id="GO:0055085">
    <property type="term" value="P:transmembrane transport"/>
    <property type="evidence" value="ECO:0007669"/>
    <property type="project" value="InterPro"/>
</dbReference>
<evidence type="ECO:0000256" key="9">
    <source>
        <dbReference type="ARBA" id="ARBA00023136"/>
    </source>
</evidence>
<dbReference type="KEGG" id="zmm:Zmob_1344"/>
<keyword evidence="10" id="KW-1003">Cell membrane</keyword>
<feature type="transmembrane region" description="Helical" evidence="10">
    <location>
        <begin position="21"/>
        <end position="39"/>
    </location>
</feature>
<evidence type="ECO:0000313" key="12">
    <source>
        <dbReference type="Proteomes" id="UP000001494"/>
    </source>
</evidence>
<keyword evidence="1 10" id="KW-0813">Transport</keyword>
<accession>A0A0H3G7P8</accession>
<dbReference type="eggNOG" id="COG4658">
    <property type="taxonomic scope" value="Bacteria"/>
</dbReference>
<keyword evidence="10" id="KW-0997">Cell inner membrane</keyword>
<feature type="transmembrane region" description="Helical" evidence="10">
    <location>
        <begin position="264"/>
        <end position="283"/>
    </location>
</feature>
<keyword evidence="3 10" id="KW-0285">Flavoprotein</keyword>